<dbReference type="PANTHER" id="PTHR30472">
    <property type="entry name" value="FERRIC ENTEROBACTIN TRANSPORT SYSTEM PERMEASE PROTEIN"/>
    <property type="match status" value="1"/>
</dbReference>
<evidence type="ECO:0000256" key="5">
    <source>
        <dbReference type="ARBA" id="ARBA00022692"/>
    </source>
</evidence>
<dbReference type="SUPFAM" id="SSF81345">
    <property type="entry name" value="ABC transporter involved in vitamin B12 uptake, BtuC"/>
    <property type="match status" value="1"/>
</dbReference>
<dbReference type="Proteomes" id="UP000006250">
    <property type="component" value="Unassembled WGS sequence"/>
</dbReference>
<dbReference type="RefSeq" id="WP_005991999.1">
    <property type="nucleotide sequence ID" value="NZ_AECZ01000006.1"/>
</dbReference>
<name>E1JU65_SOLFR</name>
<dbReference type="GO" id="GO:0033214">
    <property type="term" value="P:siderophore-iron import into cell"/>
    <property type="evidence" value="ECO:0007669"/>
    <property type="project" value="TreeGrafter"/>
</dbReference>
<feature type="transmembrane region" description="Helical" evidence="8">
    <location>
        <begin position="308"/>
        <end position="326"/>
    </location>
</feature>
<evidence type="ECO:0000313" key="10">
    <source>
        <dbReference type="Proteomes" id="UP000006250"/>
    </source>
</evidence>
<evidence type="ECO:0000256" key="1">
    <source>
        <dbReference type="ARBA" id="ARBA00004651"/>
    </source>
</evidence>
<dbReference type="InterPro" id="IPR037294">
    <property type="entry name" value="ABC_BtuC-like"/>
</dbReference>
<dbReference type="Pfam" id="PF01032">
    <property type="entry name" value="FecCD"/>
    <property type="match status" value="1"/>
</dbReference>
<dbReference type="STRING" id="596151.DesfrDRAFT_1164"/>
<feature type="transmembrane region" description="Helical" evidence="8">
    <location>
        <begin position="90"/>
        <end position="112"/>
    </location>
</feature>
<keyword evidence="3" id="KW-0813">Transport</keyword>
<reference evidence="9 10" key="1">
    <citation type="submission" date="2010-08" db="EMBL/GenBank/DDBJ databases">
        <title>The draft genome of Desulfovibrio fructosovorans JJ.</title>
        <authorList>
            <consortium name="US DOE Joint Genome Institute (JGI-PGF)"/>
            <person name="Lucas S."/>
            <person name="Copeland A."/>
            <person name="Lapidus A."/>
            <person name="Cheng J.-F."/>
            <person name="Bruce D."/>
            <person name="Goodwin L."/>
            <person name="Pitluck S."/>
            <person name="Land M.L."/>
            <person name="Hauser L."/>
            <person name="Chang Y.-J."/>
            <person name="Jeffries C."/>
            <person name="Wall J.D."/>
            <person name="Stahl D.A."/>
            <person name="Arkin A.P."/>
            <person name="Dehal P."/>
            <person name="Stolyar S.M."/>
            <person name="Hazen T.C."/>
            <person name="Woyke T.J."/>
        </authorList>
    </citation>
    <scope>NUCLEOTIDE SEQUENCE [LARGE SCALE GENOMIC DNA]</scope>
    <source>
        <strain evidence="9 10">JJ</strain>
    </source>
</reference>
<evidence type="ECO:0000256" key="7">
    <source>
        <dbReference type="ARBA" id="ARBA00023136"/>
    </source>
</evidence>
<feature type="transmembrane region" description="Helical" evidence="8">
    <location>
        <begin position="58"/>
        <end position="78"/>
    </location>
</feature>
<proteinExistence type="inferred from homology"/>
<comment type="similarity">
    <text evidence="2">Belongs to the binding-protein-dependent transport system permease family. FecCD subfamily.</text>
</comment>
<feature type="transmembrane region" description="Helical" evidence="8">
    <location>
        <begin position="198"/>
        <end position="217"/>
    </location>
</feature>
<feature type="transmembrane region" description="Helical" evidence="8">
    <location>
        <begin position="146"/>
        <end position="167"/>
    </location>
</feature>
<accession>E1JU65</accession>
<protein>
    <submittedName>
        <fullName evidence="9">Transport system permease protein</fullName>
    </submittedName>
</protein>
<evidence type="ECO:0000256" key="3">
    <source>
        <dbReference type="ARBA" id="ARBA00022448"/>
    </source>
</evidence>
<keyword evidence="6 8" id="KW-1133">Transmembrane helix</keyword>
<evidence type="ECO:0000256" key="6">
    <source>
        <dbReference type="ARBA" id="ARBA00022989"/>
    </source>
</evidence>
<comment type="subcellular location">
    <subcellularLocation>
        <location evidence="1">Cell membrane</location>
        <topology evidence="1">Multi-pass membrane protein</topology>
    </subcellularLocation>
</comment>
<evidence type="ECO:0000256" key="4">
    <source>
        <dbReference type="ARBA" id="ARBA00022475"/>
    </source>
</evidence>
<dbReference type="InterPro" id="IPR000522">
    <property type="entry name" value="ABC_transptr_permease_BtuC"/>
</dbReference>
<keyword evidence="5 8" id="KW-0812">Transmembrane</keyword>
<keyword evidence="7 8" id="KW-0472">Membrane</keyword>
<evidence type="ECO:0000313" key="9">
    <source>
        <dbReference type="EMBL" id="EFL51995.1"/>
    </source>
</evidence>
<dbReference type="GO" id="GO:0005886">
    <property type="term" value="C:plasma membrane"/>
    <property type="evidence" value="ECO:0007669"/>
    <property type="project" value="UniProtKB-SubCell"/>
</dbReference>
<dbReference type="GO" id="GO:0022857">
    <property type="term" value="F:transmembrane transporter activity"/>
    <property type="evidence" value="ECO:0007669"/>
    <property type="project" value="InterPro"/>
</dbReference>
<dbReference type="Gene3D" id="1.10.3470.10">
    <property type="entry name" value="ABC transporter involved in vitamin B12 uptake, BtuC"/>
    <property type="match status" value="1"/>
</dbReference>
<feature type="transmembrane region" description="Helical" evidence="8">
    <location>
        <begin position="118"/>
        <end position="139"/>
    </location>
</feature>
<dbReference type="PANTHER" id="PTHR30472:SF70">
    <property type="entry name" value="MOLYBDATE IMPORT SYSTEM PERMEASE PROTEIN MOLB"/>
    <property type="match status" value="1"/>
</dbReference>
<dbReference type="CDD" id="cd06550">
    <property type="entry name" value="TM_ABC_iron-siderophores_like"/>
    <property type="match status" value="1"/>
</dbReference>
<feature type="transmembrane region" description="Helical" evidence="8">
    <location>
        <begin position="237"/>
        <end position="266"/>
    </location>
</feature>
<dbReference type="eggNOG" id="COG0609">
    <property type="taxonomic scope" value="Bacteria"/>
</dbReference>
<evidence type="ECO:0000256" key="2">
    <source>
        <dbReference type="ARBA" id="ARBA00007935"/>
    </source>
</evidence>
<keyword evidence="10" id="KW-1185">Reference proteome</keyword>
<comment type="caution">
    <text evidence="9">The sequence shown here is derived from an EMBL/GenBank/DDBJ whole genome shotgun (WGS) entry which is preliminary data.</text>
</comment>
<dbReference type="AlphaFoldDB" id="E1JU65"/>
<organism evidence="9 10">
    <name type="scientific">Solidesulfovibrio fructosivorans JJ]</name>
    <dbReference type="NCBI Taxonomy" id="596151"/>
    <lineage>
        <taxon>Bacteria</taxon>
        <taxon>Pseudomonadati</taxon>
        <taxon>Thermodesulfobacteriota</taxon>
        <taxon>Desulfovibrionia</taxon>
        <taxon>Desulfovibrionales</taxon>
        <taxon>Desulfovibrionaceae</taxon>
        <taxon>Solidesulfovibrio</taxon>
    </lineage>
</organism>
<evidence type="ECO:0000256" key="8">
    <source>
        <dbReference type="SAM" id="Phobius"/>
    </source>
</evidence>
<gene>
    <name evidence="9" type="ORF">DesfrDRAFT_1164</name>
</gene>
<dbReference type="EMBL" id="AECZ01000006">
    <property type="protein sequence ID" value="EFL51995.1"/>
    <property type="molecule type" value="Genomic_DNA"/>
</dbReference>
<sequence precursor="true">MTRVRPLLAWGGLSALLLALAALSLCLGKMPVSAKELGQYALGGLDPRREATLSNLLWAIRGPRILAALAAGAALAASGSAYQALLVNPLVSPGILGVLAGASFGAALGLLWSWSLAGVQGLAFGFGLAAAGLAVLLSLFQGEKAVMSIVLGGVISGALFSALVSLVKYVADPYNQLPSIVFFLMGSLALVDGRTTALACLPMLAAVCGLLLLARPLDAMTMGDDEAASLGVRVGQVRGGVIALATLASALTVVVGGVIGWVGLIAPHLARRLVGPSMTRLLPASALVGAAYLLAMDTLARTAFPVEAPVGILTALCGIPCFVLLLRARRGNFA</sequence>
<keyword evidence="4" id="KW-1003">Cell membrane</keyword>